<dbReference type="STRING" id="542762.A0A4S4DBH6"/>
<proteinExistence type="predicted"/>
<dbReference type="SUPFAM" id="SSF47459">
    <property type="entry name" value="HLH, helix-loop-helix DNA-binding domain"/>
    <property type="match status" value="1"/>
</dbReference>
<evidence type="ECO:0000256" key="2">
    <source>
        <dbReference type="ARBA" id="ARBA00023015"/>
    </source>
</evidence>
<organism evidence="6 7">
    <name type="scientific">Camellia sinensis var. sinensis</name>
    <name type="common">China tea</name>
    <dbReference type="NCBI Taxonomy" id="542762"/>
    <lineage>
        <taxon>Eukaryota</taxon>
        <taxon>Viridiplantae</taxon>
        <taxon>Streptophyta</taxon>
        <taxon>Embryophyta</taxon>
        <taxon>Tracheophyta</taxon>
        <taxon>Spermatophyta</taxon>
        <taxon>Magnoliopsida</taxon>
        <taxon>eudicotyledons</taxon>
        <taxon>Gunneridae</taxon>
        <taxon>Pentapetalae</taxon>
        <taxon>asterids</taxon>
        <taxon>Ericales</taxon>
        <taxon>Theaceae</taxon>
        <taxon>Camellia</taxon>
    </lineage>
</organism>
<reference evidence="6 7" key="1">
    <citation type="journal article" date="2018" name="Proc. Natl. Acad. Sci. U.S.A.">
        <title>Draft genome sequence of Camellia sinensis var. sinensis provides insights into the evolution of the tea genome and tea quality.</title>
        <authorList>
            <person name="Wei C."/>
            <person name="Yang H."/>
            <person name="Wang S."/>
            <person name="Zhao J."/>
            <person name="Liu C."/>
            <person name="Gao L."/>
            <person name="Xia E."/>
            <person name="Lu Y."/>
            <person name="Tai Y."/>
            <person name="She G."/>
            <person name="Sun J."/>
            <person name="Cao H."/>
            <person name="Tong W."/>
            <person name="Gao Q."/>
            <person name="Li Y."/>
            <person name="Deng W."/>
            <person name="Jiang X."/>
            <person name="Wang W."/>
            <person name="Chen Q."/>
            <person name="Zhang S."/>
            <person name="Li H."/>
            <person name="Wu J."/>
            <person name="Wang P."/>
            <person name="Li P."/>
            <person name="Shi C."/>
            <person name="Zheng F."/>
            <person name="Jian J."/>
            <person name="Huang B."/>
            <person name="Shan D."/>
            <person name="Shi M."/>
            <person name="Fang C."/>
            <person name="Yue Y."/>
            <person name="Li F."/>
            <person name="Li D."/>
            <person name="Wei S."/>
            <person name="Han B."/>
            <person name="Jiang C."/>
            <person name="Yin Y."/>
            <person name="Xia T."/>
            <person name="Zhang Z."/>
            <person name="Bennetzen J.L."/>
            <person name="Zhao S."/>
            <person name="Wan X."/>
        </authorList>
    </citation>
    <scope>NUCLEOTIDE SEQUENCE [LARGE SCALE GENOMIC DNA]</scope>
    <source>
        <strain evidence="7">cv. Shuchazao</strain>
        <tissue evidence="6">Leaf</tissue>
    </source>
</reference>
<evidence type="ECO:0000256" key="5">
    <source>
        <dbReference type="SAM" id="MobiDB-lite"/>
    </source>
</evidence>
<protein>
    <recommendedName>
        <fullName evidence="8">BHLH domain-containing protein</fullName>
    </recommendedName>
</protein>
<evidence type="ECO:0000256" key="1">
    <source>
        <dbReference type="ARBA" id="ARBA00004123"/>
    </source>
</evidence>
<dbReference type="AlphaFoldDB" id="A0A4S4DBH6"/>
<keyword evidence="3" id="KW-0804">Transcription</keyword>
<dbReference type="GO" id="GO:0046983">
    <property type="term" value="F:protein dimerization activity"/>
    <property type="evidence" value="ECO:0007669"/>
    <property type="project" value="InterPro"/>
</dbReference>
<evidence type="ECO:0000256" key="3">
    <source>
        <dbReference type="ARBA" id="ARBA00023163"/>
    </source>
</evidence>
<evidence type="ECO:0000256" key="4">
    <source>
        <dbReference type="ARBA" id="ARBA00023242"/>
    </source>
</evidence>
<evidence type="ECO:0000313" key="7">
    <source>
        <dbReference type="Proteomes" id="UP000306102"/>
    </source>
</evidence>
<sequence length="118" mass="13502">MTSGSEGEEDVRWLDSGLQEAMDNLIECCENLKTKTRDMDKASIIKDAIDYLQELHEQERRIQADLIQLESGKLKKNAVFDLDQEIPTLSRLKKKGIDHSYDSRRSTTSSIEDLEVSL</sequence>
<keyword evidence="4" id="KW-0539">Nucleus</keyword>
<keyword evidence="2" id="KW-0805">Transcription regulation</keyword>
<evidence type="ECO:0000313" key="6">
    <source>
        <dbReference type="EMBL" id="THF99864.1"/>
    </source>
</evidence>
<keyword evidence="7" id="KW-1185">Reference proteome</keyword>
<evidence type="ECO:0008006" key="8">
    <source>
        <dbReference type="Google" id="ProtNLM"/>
    </source>
</evidence>
<name>A0A4S4DBH6_CAMSN</name>
<dbReference type="EMBL" id="SDRB02011834">
    <property type="protein sequence ID" value="THF99864.1"/>
    <property type="molecule type" value="Genomic_DNA"/>
</dbReference>
<dbReference type="InterPro" id="IPR036638">
    <property type="entry name" value="HLH_DNA-bd_sf"/>
</dbReference>
<dbReference type="Gene3D" id="4.10.280.10">
    <property type="entry name" value="Helix-loop-helix DNA-binding domain"/>
    <property type="match status" value="1"/>
</dbReference>
<feature type="region of interest" description="Disordered" evidence="5">
    <location>
        <begin position="97"/>
        <end position="118"/>
    </location>
</feature>
<accession>A0A4S4DBH6</accession>
<dbReference type="GO" id="GO:0005634">
    <property type="term" value="C:nucleus"/>
    <property type="evidence" value="ECO:0007669"/>
    <property type="project" value="UniProtKB-SubCell"/>
</dbReference>
<dbReference type="Proteomes" id="UP000306102">
    <property type="component" value="Unassembled WGS sequence"/>
</dbReference>
<comment type="caution">
    <text evidence="6">The sequence shown here is derived from an EMBL/GenBank/DDBJ whole genome shotgun (WGS) entry which is preliminary data.</text>
</comment>
<gene>
    <name evidence="6" type="ORF">TEA_021094</name>
</gene>
<comment type="subcellular location">
    <subcellularLocation>
        <location evidence="1">Nucleus</location>
    </subcellularLocation>
</comment>